<evidence type="ECO:0000313" key="2">
    <source>
        <dbReference type="Proteomes" id="UP000253910"/>
    </source>
</evidence>
<comment type="caution">
    <text evidence="1">The sequence shown here is derived from an EMBL/GenBank/DDBJ whole genome shotgun (WGS) entry which is preliminary data.</text>
</comment>
<reference evidence="1 2" key="1">
    <citation type="submission" date="2018-05" db="EMBL/GenBank/DDBJ databases">
        <title>Draft Genome Sequences for a Diverse set of 7 Haemophilus Species.</title>
        <authorList>
            <person name="Nichols M."/>
            <person name="Topaz N."/>
            <person name="Wang X."/>
            <person name="Wang X."/>
            <person name="Boxrud D."/>
        </authorList>
    </citation>
    <scope>NUCLEOTIDE SEQUENCE [LARGE SCALE GENOMIC DNA]</scope>
    <source>
        <strain evidence="1 2">C2008001710</strain>
    </source>
</reference>
<name>A0A369Z0T6_HAEPA</name>
<sequence length="96" mass="10315">MSVKVITGTPVNIKDIDILDVCTTTYTTQINKKSLMQSIFGNKGDLSFADGINELKSLTESLGGNIIFDIKVSTATATFNNGTYLYTTLIASVGKE</sequence>
<proteinExistence type="predicted"/>
<evidence type="ECO:0008006" key="3">
    <source>
        <dbReference type="Google" id="ProtNLM"/>
    </source>
</evidence>
<dbReference type="AlphaFoldDB" id="A0A369Z0T6"/>
<protein>
    <recommendedName>
        <fullName evidence="3">Heavy metal-binding domain-containing protein</fullName>
    </recommendedName>
</protein>
<accession>A0A369Z0T6</accession>
<dbReference type="EMBL" id="QEPW01000006">
    <property type="protein sequence ID" value="RDE92601.1"/>
    <property type="molecule type" value="Genomic_DNA"/>
</dbReference>
<organism evidence="1 2">
    <name type="scientific">Haemophilus parainfluenzae</name>
    <dbReference type="NCBI Taxonomy" id="729"/>
    <lineage>
        <taxon>Bacteria</taxon>
        <taxon>Pseudomonadati</taxon>
        <taxon>Pseudomonadota</taxon>
        <taxon>Gammaproteobacteria</taxon>
        <taxon>Pasteurellales</taxon>
        <taxon>Pasteurellaceae</taxon>
        <taxon>Haemophilus</taxon>
    </lineage>
</organism>
<dbReference type="Proteomes" id="UP000253910">
    <property type="component" value="Unassembled WGS sequence"/>
</dbReference>
<gene>
    <name evidence="1" type="ORF">DPV87_04300</name>
</gene>
<dbReference type="RefSeq" id="WP_111315237.1">
    <property type="nucleotide sequence ID" value="NZ_QEPW01000006.1"/>
</dbReference>
<evidence type="ECO:0000313" key="1">
    <source>
        <dbReference type="EMBL" id="RDE92601.1"/>
    </source>
</evidence>